<proteinExistence type="predicted"/>
<feature type="transmembrane region" description="Helical" evidence="1">
    <location>
        <begin position="202"/>
        <end position="218"/>
    </location>
</feature>
<keyword evidence="1" id="KW-1133">Transmembrane helix</keyword>
<dbReference type="OrthoDB" id="2000069at2"/>
<reference evidence="2 3" key="1">
    <citation type="submission" date="2016-10" db="EMBL/GenBank/DDBJ databases">
        <authorList>
            <person name="de Groot N.N."/>
        </authorList>
    </citation>
    <scope>NUCLEOTIDE SEQUENCE [LARGE SCALE GENOMIC DNA]</scope>
    <source>
        <strain evidence="2 3">AR40</strain>
    </source>
</reference>
<feature type="transmembrane region" description="Helical" evidence="1">
    <location>
        <begin position="310"/>
        <end position="332"/>
    </location>
</feature>
<feature type="transmembrane region" description="Helical" evidence="1">
    <location>
        <begin position="73"/>
        <end position="102"/>
    </location>
</feature>
<organism evidence="2 3">
    <name type="scientific">Butyrivibrio fibrisolvens</name>
    <dbReference type="NCBI Taxonomy" id="831"/>
    <lineage>
        <taxon>Bacteria</taxon>
        <taxon>Bacillati</taxon>
        <taxon>Bacillota</taxon>
        <taxon>Clostridia</taxon>
        <taxon>Lachnospirales</taxon>
        <taxon>Lachnospiraceae</taxon>
        <taxon>Butyrivibrio</taxon>
    </lineage>
</organism>
<dbReference type="EMBL" id="FOGJ01000005">
    <property type="protein sequence ID" value="SER38982.1"/>
    <property type="molecule type" value="Genomic_DNA"/>
</dbReference>
<feature type="transmembrane region" description="Helical" evidence="1">
    <location>
        <begin position="341"/>
        <end position="357"/>
    </location>
</feature>
<feature type="transmembrane region" description="Helical" evidence="1">
    <location>
        <begin position="230"/>
        <end position="251"/>
    </location>
</feature>
<feature type="transmembrane region" description="Helical" evidence="1">
    <location>
        <begin position="363"/>
        <end position="381"/>
    </location>
</feature>
<protein>
    <recommendedName>
        <fullName evidence="4">Oligosaccharide repeat unit polymerase</fullName>
    </recommendedName>
</protein>
<feature type="transmembrane region" description="Helical" evidence="1">
    <location>
        <begin position="48"/>
        <end position="67"/>
    </location>
</feature>
<dbReference type="RefSeq" id="WP_074754781.1">
    <property type="nucleotide sequence ID" value="NZ_FOGJ01000005.1"/>
</dbReference>
<feature type="transmembrane region" description="Helical" evidence="1">
    <location>
        <begin position="114"/>
        <end position="135"/>
    </location>
</feature>
<evidence type="ECO:0000256" key="1">
    <source>
        <dbReference type="SAM" id="Phobius"/>
    </source>
</evidence>
<sequence length="395" mass="45546">MNNRLRSISINSVVQVAFIIWFISDFLSKIAFKDDTLKEIISSIDKSINIIVLLLLIAVIFLLKYSYSQLVMIAIVSILIITSAVLSGYNSLLSAWLFIIASKNVDFKELVKRVYYLTVVLIPFVLLSSIIGITNNIQFYRFPSMKLRSSMGFDHPNTLGQRIFQLWMFIVFLKNGSLKVYDYIFLLLSIVFVAYIPNSQAAYMSLLIVLVIVSIYGLMKKHTNNGRELLCNACIYTTVIIVLLSIILSLIDLKRYHFLYLIDTIMGKRFSVCYRDYQLFGISIWGQKVYTTLEERKIAGINEVLFLDNAYMAILLRFGIVVFAIFICAYIYNMIYQKNKNSIITIIFFLYAIYGVFENGIYIASYNVFLITISSLLFNNADQKKFKILFSSIRH</sequence>
<feature type="transmembrane region" description="Helical" evidence="1">
    <location>
        <begin position="6"/>
        <end position="27"/>
    </location>
</feature>
<gene>
    <name evidence="2" type="ORF">SAMN04487884_1056</name>
</gene>
<dbReference type="AlphaFoldDB" id="A0A1H9NSU4"/>
<feature type="transmembrane region" description="Helical" evidence="1">
    <location>
        <begin position="180"/>
        <end position="196"/>
    </location>
</feature>
<dbReference type="Proteomes" id="UP000182584">
    <property type="component" value="Unassembled WGS sequence"/>
</dbReference>
<evidence type="ECO:0000313" key="2">
    <source>
        <dbReference type="EMBL" id="SER38982.1"/>
    </source>
</evidence>
<accession>A0A1H9NSU4</accession>
<name>A0A1H9NSU4_BUTFI</name>
<evidence type="ECO:0008006" key="4">
    <source>
        <dbReference type="Google" id="ProtNLM"/>
    </source>
</evidence>
<keyword evidence="1" id="KW-0812">Transmembrane</keyword>
<keyword evidence="1" id="KW-0472">Membrane</keyword>
<evidence type="ECO:0000313" key="3">
    <source>
        <dbReference type="Proteomes" id="UP000182584"/>
    </source>
</evidence>